<evidence type="ECO:0000313" key="20">
    <source>
        <dbReference type="Proteomes" id="UP000199729"/>
    </source>
</evidence>
<keyword evidence="20" id="KW-1185">Reference proteome</keyword>
<dbReference type="Pfam" id="PF13242">
    <property type="entry name" value="Hydrolase_like"/>
    <property type="match status" value="1"/>
</dbReference>
<dbReference type="InterPro" id="IPR006549">
    <property type="entry name" value="HAD-SF_hydro_IIIA"/>
</dbReference>
<evidence type="ECO:0000256" key="8">
    <source>
        <dbReference type="ARBA" id="ARBA00022723"/>
    </source>
</evidence>
<evidence type="ECO:0000256" key="1">
    <source>
        <dbReference type="ARBA" id="ARBA00001226"/>
    </source>
</evidence>
<organism evidence="19 20">
    <name type="scientific">Vitreoscilla filiformis</name>
    <dbReference type="NCBI Taxonomy" id="63"/>
    <lineage>
        <taxon>Bacteria</taxon>
        <taxon>Pseudomonadati</taxon>
        <taxon>Pseudomonadota</taxon>
        <taxon>Betaproteobacteria</taxon>
        <taxon>Neisseriales</taxon>
        <taxon>Neisseriaceae</taxon>
        <taxon>Vitreoscilla</taxon>
    </lineage>
</organism>
<dbReference type="GO" id="GO:0046872">
    <property type="term" value="F:metal ion binding"/>
    <property type="evidence" value="ECO:0007669"/>
    <property type="project" value="UniProtKB-KW"/>
</dbReference>
<dbReference type="OrthoDB" id="9781367at2"/>
<dbReference type="SUPFAM" id="SSF56784">
    <property type="entry name" value="HAD-like"/>
    <property type="match status" value="1"/>
</dbReference>
<sequence length="203" mass="21953">MPTSRHTANQAPRLIILGRDGILNRFREGHVKDPAEWESLPGALEAVAKLNHAGWHVVIATNQGGIGRGLVDMASVNAVHLHMMKLLASKGGRIDAVFFCPHAPEEHCDCRKPGVGMMKDIARRYGVDLATVPMVADTPRDLGAAIAAGCKPHLVRTGRAAHASADELAQWRVDYPGAHIHDHLAAFAEHLLRRDPATAFSRA</sequence>
<name>A0A221KDY8_VITFI</name>
<feature type="binding site" evidence="18">
    <location>
        <position position="102"/>
    </location>
    <ligand>
        <name>Zn(2+)</name>
        <dbReference type="ChEBI" id="CHEBI:29105"/>
    </ligand>
</feature>
<dbReference type="NCBIfam" id="NF006506">
    <property type="entry name" value="PRK08942.1"/>
    <property type="match status" value="1"/>
</dbReference>
<evidence type="ECO:0000256" key="3">
    <source>
        <dbReference type="ARBA" id="ARBA00001947"/>
    </source>
</evidence>
<feature type="binding site" evidence="18">
    <location>
        <position position="20"/>
    </location>
    <ligand>
        <name>Mg(2+)</name>
        <dbReference type="ChEBI" id="CHEBI:18420"/>
    </ligand>
</feature>
<feature type="site" description="Stabilizes the phosphoryl group" evidence="17">
    <location>
        <position position="112"/>
    </location>
</feature>
<evidence type="ECO:0000256" key="10">
    <source>
        <dbReference type="ARBA" id="ARBA00022833"/>
    </source>
</evidence>
<keyword evidence="12 16" id="KW-0119">Carbohydrate metabolism</keyword>
<keyword evidence="10 18" id="KW-0862">Zinc</keyword>
<dbReference type="GO" id="GO:0005737">
    <property type="term" value="C:cytoplasm"/>
    <property type="evidence" value="ECO:0007669"/>
    <property type="project" value="UniProtKB-SubCell"/>
</dbReference>
<protein>
    <recommendedName>
        <fullName evidence="16">D,D-heptose 1,7-bisphosphate phosphatase</fullName>
        <ecNumber evidence="16">3.1.3.-</ecNumber>
    </recommendedName>
</protein>
<evidence type="ECO:0000256" key="11">
    <source>
        <dbReference type="ARBA" id="ARBA00022842"/>
    </source>
</evidence>
<dbReference type="GO" id="GO:0034200">
    <property type="term" value="F:D-glycero-beta-D-manno-heptose 1,7-bisphosphate 7-phosphatase activity"/>
    <property type="evidence" value="ECO:0007669"/>
    <property type="project" value="UniProtKB-EC"/>
</dbReference>
<proteinExistence type="inferred from homology"/>
<feature type="binding site" evidence="18">
    <location>
        <position position="110"/>
    </location>
    <ligand>
        <name>Zn(2+)</name>
        <dbReference type="ChEBI" id="CHEBI:29105"/>
    </ligand>
</feature>
<feature type="binding site" evidence="18">
    <location>
        <position position="137"/>
    </location>
    <ligand>
        <name>Mg(2+)</name>
        <dbReference type="ChEBI" id="CHEBI:18420"/>
    </ligand>
</feature>
<evidence type="ECO:0000313" key="19">
    <source>
        <dbReference type="EMBL" id="ASM77238.1"/>
    </source>
</evidence>
<dbReference type="Gene3D" id="3.40.50.1000">
    <property type="entry name" value="HAD superfamily/HAD-like"/>
    <property type="match status" value="1"/>
</dbReference>
<comment type="subcellular location">
    <subcellularLocation>
        <location evidence="4 16">Cytoplasm</location>
    </subcellularLocation>
</comment>
<dbReference type="PANTHER" id="PTHR42891">
    <property type="entry name" value="D-GLYCERO-BETA-D-MANNO-HEPTOSE-1,7-BISPHOSPHATE 7-PHOSPHATASE"/>
    <property type="match status" value="1"/>
</dbReference>
<comment type="catalytic activity">
    <reaction evidence="1">
        <text>D-glycero-beta-D-manno-heptose 1,7-bisphosphate + H2O = D-glycero-beta-D-manno-heptose 1-phosphate + phosphate</text>
        <dbReference type="Rhea" id="RHEA:28518"/>
        <dbReference type="ChEBI" id="CHEBI:15377"/>
        <dbReference type="ChEBI" id="CHEBI:43474"/>
        <dbReference type="ChEBI" id="CHEBI:60208"/>
        <dbReference type="ChEBI" id="CHEBI:61593"/>
        <dbReference type="EC" id="3.1.3.82"/>
    </reaction>
</comment>
<dbReference type="CDD" id="cd07503">
    <property type="entry name" value="HAD_HisB-N"/>
    <property type="match status" value="1"/>
</dbReference>
<dbReference type="InterPro" id="IPR023214">
    <property type="entry name" value="HAD_sf"/>
</dbReference>
<gene>
    <name evidence="19" type="ORF">VITFI_CDS1460</name>
</gene>
<evidence type="ECO:0000256" key="13">
    <source>
        <dbReference type="ARBA" id="ARBA00057015"/>
    </source>
</evidence>
<comment type="cofactor">
    <cofactor evidence="3 18">
        <name>Zn(2+)</name>
        <dbReference type="ChEBI" id="CHEBI:29105"/>
    </cofactor>
</comment>
<dbReference type="NCBIfam" id="TIGR01656">
    <property type="entry name" value="Histidinol-ppas"/>
    <property type="match status" value="1"/>
</dbReference>
<dbReference type="PANTHER" id="PTHR42891:SF1">
    <property type="entry name" value="D-GLYCERO-BETA-D-MANNO-HEPTOSE-1,7-BISPHOSPHATE 7-PHOSPHATASE"/>
    <property type="match status" value="1"/>
</dbReference>
<dbReference type="AlphaFoldDB" id="A0A221KDY8"/>
<comment type="function">
    <text evidence="13">Converts the D-glycero-beta-D-manno-heptose 1,7-bisphosphate intermediate into D-glycero-beta-D-manno-heptose 1-phosphate by removing the phosphate group at the C-7 position.</text>
</comment>
<evidence type="ECO:0000256" key="7">
    <source>
        <dbReference type="ARBA" id="ARBA00022490"/>
    </source>
</evidence>
<dbReference type="InterPro" id="IPR006543">
    <property type="entry name" value="Histidinol-phos"/>
</dbReference>
<dbReference type="FunFam" id="3.40.50.1000:FF:000168">
    <property type="entry name" value="D,D-heptose 1,7-bisphosphate phosphatase"/>
    <property type="match status" value="1"/>
</dbReference>
<keyword evidence="7 16" id="KW-0963">Cytoplasm</keyword>
<feature type="binding site" evidence="18">
    <location>
        <position position="108"/>
    </location>
    <ligand>
        <name>Zn(2+)</name>
        <dbReference type="ChEBI" id="CHEBI:29105"/>
    </ligand>
</feature>
<feature type="binding site" evidence="18">
    <location>
        <position position="100"/>
    </location>
    <ligand>
        <name>Zn(2+)</name>
        <dbReference type="ChEBI" id="CHEBI:29105"/>
    </ligand>
</feature>
<dbReference type="InterPro" id="IPR036412">
    <property type="entry name" value="HAD-like_sf"/>
</dbReference>
<dbReference type="PIRSF" id="PIRSF004682">
    <property type="entry name" value="GmhB"/>
    <property type="match status" value="1"/>
</dbReference>
<evidence type="ECO:0000256" key="17">
    <source>
        <dbReference type="PIRSR" id="PIRSR004682-3"/>
    </source>
</evidence>
<dbReference type="GO" id="GO:0005975">
    <property type="term" value="P:carbohydrate metabolic process"/>
    <property type="evidence" value="ECO:0007669"/>
    <property type="project" value="InterPro"/>
</dbReference>
<dbReference type="NCBIfam" id="TIGR01662">
    <property type="entry name" value="HAD-SF-IIIA"/>
    <property type="match status" value="1"/>
</dbReference>
<evidence type="ECO:0000256" key="15">
    <source>
        <dbReference type="ARBA" id="ARBA00061616"/>
    </source>
</evidence>
<evidence type="ECO:0000256" key="12">
    <source>
        <dbReference type="ARBA" id="ARBA00023277"/>
    </source>
</evidence>
<evidence type="ECO:0000256" key="2">
    <source>
        <dbReference type="ARBA" id="ARBA00001946"/>
    </source>
</evidence>
<dbReference type="KEGG" id="vff:VITFI_CDS1460"/>
<keyword evidence="8 18" id="KW-0479">Metal-binding</keyword>
<evidence type="ECO:0000256" key="4">
    <source>
        <dbReference type="ARBA" id="ARBA00004496"/>
    </source>
</evidence>
<comment type="similarity">
    <text evidence="15 16">Belongs to the gmhB family.</text>
</comment>
<comment type="cofactor">
    <cofactor evidence="2 18">
        <name>Mg(2+)</name>
        <dbReference type="ChEBI" id="CHEBI:18420"/>
    </cofactor>
</comment>
<evidence type="ECO:0000256" key="16">
    <source>
        <dbReference type="PIRNR" id="PIRNR004682"/>
    </source>
</evidence>
<evidence type="ECO:0000256" key="18">
    <source>
        <dbReference type="PIRSR" id="PIRSR004682-4"/>
    </source>
</evidence>
<comment type="pathway">
    <text evidence="14">Bacterial outer membrane biogenesis; LOS core biosynthesis.</text>
</comment>
<evidence type="ECO:0000256" key="5">
    <source>
        <dbReference type="ARBA" id="ARBA00004708"/>
    </source>
</evidence>
<dbReference type="RefSeq" id="WP_089416411.1">
    <property type="nucleotide sequence ID" value="NZ_CP022423.1"/>
</dbReference>
<evidence type="ECO:0000256" key="6">
    <source>
        <dbReference type="ARBA" id="ARBA00011245"/>
    </source>
</evidence>
<feature type="site" description="Stabilizes the phosphoryl group" evidence="17">
    <location>
        <position position="61"/>
    </location>
</feature>
<keyword evidence="9 16" id="KW-0378">Hydrolase</keyword>
<dbReference type="EC" id="3.1.3.-" evidence="16"/>
<dbReference type="Proteomes" id="UP000199729">
    <property type="component" value="Chromosome"/>
</dbReference>
<dbReference type="EMBL" id="CP022423">
    <property type="protein sequence ID" value="ASM77238.1"/>
    <property type="molecule type" value="Genomic_DNA"/>
</dbReference>
<keyword evidence="11 18" id="KW-0460">Magnesium</keyword>
<reference evidence="19 20" key="1">
    <citation type="submission" date="2017-07" db="EMBL/GenBank/DDBJ databases">
        <title>Complete Genome Sequence of the cosmetic ferment Vitreoscilla filiformis (ATCC15551).</title>
        <authorList>
            <person name="Contreras S."/>
            <person name="Sagory-Zalkind P."/>
            <person name="Blanquart H."/>
            <person name="Iltis A."/>
            <person name="Morand S.C."/>
        </authorList>
    </citation>
    <scope>NUCLEOTIDE SEQUENCE [LARGE SCALE GENOMIC DNA]</scope>
    <source>
        <strain evidence="19 20">ATCC 15551</strain>
    </source>
</reference>
<feature type="site" description="Stabilizes the phosphoryl group" evidence="17">
    <location>
        <position position="111"/>
    </location>
</feature>
<evidence type="ECO:0000256" key="14">
    <source>
        <dbReference type="ARBA" id="ARBA00060705"/>
    </source>
</evidence>
<dbReference type="InterPro" id="IPR004446">
    <property type="entry name" value="Heptose_bisP_phosphatase"/>
</dbReference>
<evidence type="ECO:0000256" key="9">
    <source>
        <dbReference type="ARBA" id="ARBA00022801"/>
    </source>
</evidence>
<comment type="subunit">
    <text evidence="6">Monomer.</text>
</comment>
<comment type="pathway">
    <text evidence="5">Nucleotide-sugar biosynthesis; ADP-L-glycero-beta-D-manno-heptose biosynthesis; ADP-L-glycero-beta-D-manno-heptose from D-glycero-beta-D-manno-heptose 7-phosphate: step 2/4.</text>
</comment>
<accession>A0A221KDY8</accession>